<dbReference type="InterPro" id="IPR029058">
    <property type="entry name" value="AB_hydrolase_fold"/>
</dbReference>
<name>A0A7D7KZ25_KOCVA</name>
<dbReference type="SUPFAM" id="SSF53474">
    <property type="entry name" value="alpha/beta-Hydrolases"/>
    <property type="match status" value="1"/>
</dbReference>
<dbReference type="Proteomes" id="UP000216825">
    <property type="component" value="Chromosome"/>
</dbReference>
<evidence type="ECO:0008006" key="4">
    <source>
        <dbReference type="Google" id="ProtNLM"/>
    </source>
</evidence>
<evidence type="ECO:0000256" key="1">
    <source>
        <dbReference type="SAM" id="MobiDB-lite"/>
    </source>
</evidence>
<evidence type="ECO:0000313" key="2">
    <source>
        <dbReference type="EMBL" id="QMS55669.1"/>
    </source>
</evidence>
<gene>
    <name evidence="2" type="ORF">CIB50_0000357</name>
</gene>
<dbReference type="RefSeq" id="WP_094395180.1">
    <property type="nucleotide sequence ID" value="NZ_CP059343.1"/>
</dbReference>
<reference evidence="2" key="1">
    <citation type="submission" date="2017-08" db="EMBL/GenBank/DDBJ databases">
        <authorList>
            <person name="Minaev M."/>
            <person name="Kurbakov K.A."/>
            <person name="Solodovnikova G.I."/>
            <person name="Kuznetsova O.A."/>
            <person name="Lisitsyn A.B."/>
        </authorList>
    </citation>
    <scope>NUCLEOTIDE SEQUENCE</scope>
    <source>
        <strain evidence="2">80</strain>
    </source>
</reference>
<accession>A0A7D7KZ25</accession>
<protein>
    <recommendedName>
        <fullName evidence="4">Fungal lipase-like domain-containing protein</fullName>
    </recommendedName>
</protein>
<feature type="region of interest" description="Disordered" evidence="1">
    <location>
        <begin position="287"/>
        <end position="312"/>
    </location>
</feature>
<reference evidence="2" key="2">
    <citation type="submission" date="2020-07" db="EMBL/GenBank/DDBJ databases">
        <title>Genome of starter culture bacteria Kocuria salsicia reveals its technological properties and safety for usage in meat industry.</title>
        <authorList>
            <person name="Michael M."/>
            <person name="Konstantin K."/>
            <person name="Evgenii K."/>
            <person name="Galina S."/>
            <person name="Oksana K."/>
            <person name="Andrei L."/>
        </authorList>
    </citation>
    <scope>NUCLEOTIDE SEQUENCE [LARGE SCALE GENOMIC DNA]</scope>
    <source>
        <strain evidence="2">80</strain>
    </source>
</reference>
<feature type="region of interest" description="Disordered" evidence="1">
    <location>
        <begin position="1"/>
        <end position="37"/>
    </location>
</feature>
<feature type="compositionally biased region" description="Low complexity" evidence="1">
    <location>
        <begin position="28"/>
        <end position="37"/>
    </location>
</feature>
<dbReference type="KEGG" id="kvr:CIB50_0000357"/>
<organism evidence="2 3">
    <name type="scientific">Kocuria varians</name>
    <name type="common">Micrococcus varians</name>
    <dbReference type="NCBI Taxonomy" id="1272"/>
    <lineage>
        <taxon>Bacteria</taxon>
        <taxon>Bacillati</taxon>
        <taxon>Actinomycetota</taxon>
        <taxon>Actinomycetes</taxon>
        <taxon>Micrococcales</taxon>
        <taxon>Micrococcaceae</taxon>
        <taxon>Kocuria</taxon>
    </lineage>
</organism>
<evidence type="ECO:0000313" key="3">
    <source>
        <dbReference type="Proteomes" id="UP000216825"/>
    </source>
</evidence>
<keyword evidence="3" id="KW-1185">Reference proteome</keyword>
<dbReference type="EMBL" id="CP059343">
    <property type="protein sequence ID" value="QMS55669.1"/>
    <property type="molecule type" value="Genomic_DNA"/>
</dbReference>
<sequence>MSARLVTRMPAQDGTRPAAVAGPGTDTGSGAALTSAPAAAPEMAAGVTEVHGTAEDLQGVLFAGGTGPRPAAEGFEDADAVAAAVEGAATSMEVSGGVVGTGADGAGGVRVDTTVVAALADALSGVAVDLGFALAGMAPLAVELELWSLSGQPQAAHATALAGLVAMDLLGVVEEVAATGGRLLLAQLRYATLEDALTGAFSRAALETPLGAVGSSVVREVSRTAEDVDVALARAGIDSPEEFGRKVEFTAFGIIVRGGGPRGTDALIRGIGLDDIADAALRVPLGGTGDGTGDDDAPASGTGAGRAPSSGGVTLGQYLRSRAVEMLSAYGHPEGTVNDAADGTAGGAAGTGEKDVLAAAGGILAPVVAALMLDAPGVTRWYTAWRTGRRLRPAEVAERAVTHNLRPWLTSQALRPATREVFTGLTPANAAAHRMTGMDRRPLPAGVENPGTIPTTVAGTAAALKDAKNIVSGAGPDGKPVENSTVMVQKAVDEQGRRTFSVVLTGTEEWVDSPGVHDLKGIAEGMTARADAPLTELPQAQRMAVQALQDAGIQEGDAVVLSGHSLGGIDAAGLAANTQFRGRYDVEAVTTYGAPVGDFAIPESTSVMAVEHVDDVVPALDGVANPDSGHRSTVRLSTPYASALTGDSGFTGVGAHDMNLYAVGSQGISQSHHPAVAAHEQRLADVVPHGAGTRTETYVYEGWEEH</sequence>
<dbReference type="Gene3D" id="3.40.50.1820">
    <property type="entry name" value="alpha/beta hydrolase"/>
    <property type="match status" value="1"/>
</dbReference>
<proteinExistence type="predicted"/>
<dbReference type="AlphaFoldDB" id="A0A7D7KZ25"/>